<dbReference type="SMART" id="SM00194">
    <property type="entry name" value="PTPc"/>
    <property type="match status" value="2"/>
</dbReference>
<dbReference type="PANTHER" id="PTHR19134">
    <property type="entry name" value="RECEPTOR-TYPE TYROSINE-PROTEIN PHOSPHATASE"/>
    <property type="match status" value="1"/>
</dbReference>
<dbReference type="SUPFAM" id="SSF52799">
    <property type="entry name" value="(Phosphotyrosine protein) phosphatases II"/>
    <property type="match status" value="2"/>
</dbReference>
<dbReference type="InterPro" id="IPR003595">
    <property type="entry name" value="Tyr_Pase_cat"/>
</dbReference>
<evidence type="ECO:0000256" key="7">
    <source>
        <dbReference type="SAM" id="SignalP"/>
    </source>
</evidence>
<evidence type="ECO:0000313" key="11">
    <source>
        <dbReference type="Proteomes" id="UP001642483"/>
    </source>
</evidence>
<dbReference type="PRINTS" id="PR00700">
    <property type="entry name" value="PRTYPHPHTASE"/>
</dbReference>
<dbReference type="Pfam" id="PF00102">
    <property type="entry name" value="Y_phosphatase"/>
    <property type="match status" value="2"/>
</dbReference>
<dbReference type="Gene3D" id="3.90.190.10">
    <property type="entry name" value="Protein tyrosine phosphatase superfamily"/>
    <property type="match status" value="2"/>
</dbReference>
<dbReference type="SMART" id="SM00404">
    <property type="entry name" value="PTPc_motif"/>
    <property type="match status" value="2"/>
</dbReference>
<evidence type="ECO:0000256" key="6">
    <source>
        <dbReference type="SAM" id="Phobius"/>
    </source>
</evidence>
<evidence type="ECO:0000313" key="10">
    <source>
        <dbReference type="EMBL" id="CAK8679923.1"/>
    </source>
</evidence>
<dbReference type="Gene3D" id="3.10.100.10">
    <property type="entry name" value="Mannose-Binding Protein A, subunit A"/>
    <property type="match status" value="2"/>
</dbReference>
<keyword evidence="6" id="KW-0812">Transmembrane</keyword>
<feature type="domain" description="Tyrosine-protein phosphatase" evidence="8">
    <location>
        <begin position="924"/>
        <end position="1140"/>
    </location>
</feature>
<evidence type="ECO:0000256" key="1">
    <source>
        <dbReference type="ARBA" id="ARBA00009580"/>
    </source>
</evidence>
<comment type="similarity">
    <text evidence="1">Belongs to the protein-tyrosine phosphatase family.</text>
</comment>
<feature type="domain" description="Tyrosine-protein phosphatase" evidence="8">
    <location>
        <begin position="630"/>
        <end position="885"/>
    </location>
</feature>
<evidence type="ECO:0000256" key="3">
    <source>
        <dbReference type="ARBA" id="ARBA00022801"/>
    </source>
</evidence>
<name>A0ABP0FPK0_CLALP</name>
<comment type="caution">
    <text evidence="10">The sequence shown here is derived from an EMBL/GenBank/DDBJ whole genome shotgun (WGS) entry which is preliminary data.</text>
</comment>
<feature type="domain" description="Tyrosine specific protein phosphatases" evidence="9">
    <location>
        <begin position="804"/>
        <end position="876"/>
    </location>
</feature>
<dbReference type="InterPro" id="IPR029021">
    <property type="entry name" value="Prot-tyrosine_phosphatase-like"/>
</dbReference>
<protein>
    <recommendedName>
        <fullName evidence="2">protein-tyrosine-phosphatase</fullName>
        <ecNumber evidence="2">3.1.3.48</ecNumber>
    </recommendedName>
</protein>
<evidence type="ECO:0000256" key="2">
    <source>
        <dbReference type="ARBA" id="ARBA00013064"/>
    </source>
</evidence>
<dbReference type="InterPro" id="IPR000387">
    <property type="entry name" value="Tyr_Pase_dom"/>
</dbReference>
<feature type="compositionally biased region" description="Low complexity" evidence="5">
    <location>
        <begin position="556"/>
        <end position="565"/>
    </location>
</feature>
<dbReference type="InterPro" id="IPR016130">
    <property type="entry name" value="Tyr_Pase_AS"/>
</dbReference>
<keyword evidence="6" id="KW-1133">Transmembrane helix</keyword>
<dbReference type="PROSITE" id="PS50056">
    <property type="entry name" value="TYR_PHOSPHATASE_2"/>
    <property type="match status" value="2"/>
</dbReference>
<organism evidence="10 11">
    <name type="scientific">Clavelina lepadiformis</name>
    <name type="common">Light-bulb sea squirt</name>
    <name type="synonym">Ascidia lepadiformis</name>
    <dbReference type="NCBI Taxonomy" id="159417"/>
    <lineage>
        <taxon>Eukaryota</taxon>
        <taxon>Metazoa</taxon>
        <taxon>Chordata</taxon>
        <taxon>Tunicata</taxon>
        <taxon>Ascidiacea</taxon>
        <taxon>Aplousobranchia</taxon>
        <taxon>Clavelinidae</taxon>
        <taxon>Clavelina</taxon>
    </lineage>
</organism>
<keyword evidence="11" id="KW-1185">Reference proteome</keyword>
<dbReference type="EC" id="3.1.3.48" evidence="2"/>
<sequence>MFWKYRMECPLCSVACIVLATLIRFTPVHAECPSSWQVIDNNLFILSDHQNTSIEAENQCSTNGGFLATVDEVEVFDAIINKMSEKYTKDLQRIYVSYQDNYRYSTGDGLGSYWIRDYNFPYFNLYTKPTDVYTTPIYFCRALVSPVNRNKWLISKIPCNVGSGFNEDFMRYGGAERSPGVQKIFRHGNEAWSTRLSPISNVVQPYNVALAPIFIPDINVFIGARSDIGESGWFWSNGSLVTDDSNFPSANPDICQQIAYHYTDNQAWSKISTNCGSSSGYYVCQIKLEIKNRPVSCDGTSLTVTWEPKLFSGVFQTLNQLEFTFIGESFTTTSFSNFSTGSITIGNLKQRSDYSIKATLSADDCPSFQLTSKAISATTGYGLPGPVTTAFVKNQTGQASPECVVEWIHESLDFNILHYKINISSNASSTSVTFSNISQSNFPTEQRLMVVVPLDLHGHNLTVNMTIQTYSCAGAGPSSIVSGFCVSPLLPPPQTTPPPPQSSTQMPTEIVVGIMIGVVAFVVVVLTFGYLLHNKKNRNLTKKFVKSYSRDDLRDQSQSNSNESQNESHVDISEVASTKESLKVSTSTALDKLTEESVYVNTAGYAETEITAVDLEKIYSTKCANNYAGFYEEFKIIQQQSPILPHESSQTKQNAKKNRYKNVYSNDNSRVILRGSSEGDYINASYIESFQKGRRFIATQGPKNNTIEDFWTMVWEQNVSIIVMLCRTMEHDKVKYATYWPEPGKKNTHGQFEISTTNEENLGDIKRRTIFILNRSILKNRTVTQFQLLSWPDHGIPLTTSDMIYLRRMVKETWQKQATGPIVVHCSAGAGRSGTFIAMDNLCSELEQRGKIDVAGEVLRMRGNRMDMVQTLPQYVFIHKLLLESYMLPGSDVLAPEFTELISKDNWNEKVSKEFKRLQYLHTISPAGSYTSKVLFMDKNKPPEFLNAYYVKIFGYSGNCIASKSAPVGGEEEFLKLLVENNVRTVIEINDKVNQLSQDSATLGDFCITIDATKVHDGFVEKFLTISSAQSFFPAYKASFISLQNWNDEAVPPNLKTFLDVIQAAQTFCQGHTCSGVLVCCSNGHTRTGTFIAISNLVERLKSENRIDVFRTVKDLRDICPNMVNSLELYKFCYSFVKEYLESFATYSNFT</sequence>
<evidence type="ECO:0000259" key="8">
    <source>
        <dbReference type="PROSITE" id="PS50055"/>
    </source>
</evidence>
<dbReference type="InterPro" id="IPR016186">
    <property type="entry name" value="C-type_lectin-like/link_sf"/>
</dbReference>
<accession>A0ABP0FPK0</accession>
<dbReference type="PROSITE" id="PS00383">
    <property type="entry name" value="TYR_PHOSPHATASE_1"/>
    <property type="match status" value="1"/>
</dbReference>
<feature type="region of interest" description="Disordered" evidence="5">
    <location>
        <begin position="551"/>
        <end position="574"/>
    </location>
</feature>
<dbReference type="SUPFAM" id="SSF56436">
    <property type="entry name" value="C-type lectin-like"/>
    <property type="match status" value="2"/>
</dbReference>
<gene>
    <name evidence="10" type="ORF">CVLEPA_LOCUS10166</name>
</gene>
<dbReference type="InterPro" id="IPR000242">
    <property type="entry name" value="PTP_cat"/>
</dbReference>
<dbReference type="CDD" id="cd00037">
    <property type="entry name" value="CLECT"/>
    <property type="match status" value="1"/>
</dbReference>
<evidence type="ECO:0000259" key="9">
    <source>
        <dbReference type="PROSITE" id="PS50056"/>
    </source>
</evidence>
<dbReference type="CDD" id="cd00047">
    <property type="entry name" value="PTPc"/>
    <property type="match status" value="2"/>
</dbReference>
<keyword evidence="4" id="KW-0904">Protein phosphatase</keyword>
<feature type="transmembrane region" description="Helical" evidence="6">
    <location>
        <begin position="510"/>
        <end position="532"/>
    </location>
</feature>
<feature type="signal peptide" evidence="7">
    <location>
        <begin position="1"/>
        <end position="30"/>
    </location>
</feature>
<dbReference type="Proteomes" id="UP001642483">
    <property type="component" value="Unassembled WGS sequence"/>
</dbReference>
<dbReference type="PANTHER" id="PTHR19134:SF562">
    <property type="entry name" value="PROTEIN-TYROSINE-PHOSPHATASE"/>
    <property type="match status" value="1"/>
</dbReference>
<feature type="chain" id="PRO_5047082231" description="protein-tyrosine-phosphatase" evidence="7">
    <location>
        <begin position="31"/>
        <end position="1151"/>
    </location>
</feature>
<evidence type="ECO:0000256" key="5">
    <source>
        <dbReference type="SAM" id="MobiDB-lite"/>
    </source>
</evidence>
<feature type="domain" description="Tyrosine specific protein phosphatases" evidence="9">
    <location>
        <begin position="1056"/>
        <end position="1131"/>
    </location>
</feature>
<dbReference type="EMBL" id="CAWYQH010000068">
    <property type="protein sequence ID" value="CAK8679923.1"/>
    <property type="molecule type" value="Genomic_DNA"/>
</dbReference>
<dbReference type="InterPro" id="IPR050348">
    <property type="entry name" value="Protein-Tyr_Phosphatase"/>
</dbReference>
<dbReference type="PROSITE" id="PS50055">
    <property type="entry name" value="TYR_PHOSPHATASE_PTP"/>
    <property type="match status" value="2"/>
</dbReference>
<evidence type="ECO:0000256" key="4">
    <source>
        <dbReference type="ARBA" id="ARBA00022912"/>
    </source>
</evidence>
<keyword evidence="3" id="KW-0378">Hydrolase</keyword>
<reference evidence="10 11" key="1">
    <citation type="submission" date="2024-02" db="EMBL/GenBank/DDBJ databases">
        <authorList>
            <person name="Daric V."/>
            <person name="Darras S."/>
        </authorList>
    </citation>
    <scope>NUCLEOTIDE SEQUENCE [LARGE SCALE GENOMIC DNA]</scope>
</reference>
<proteinExistence type="inferred from homology"/>
<keyword evidence="7" id="KW-0732">Signal</keyword>
<dbReference type="InterPro" id="IPR016187">
    <property type="entry name" value="CTDL_fold"/>
</dbReference>
<keyword evidence="6" id="KW-0472">Membrane</keyword>